<name>A0A0J8QSG6_COCIT</name>
<accession>A0A0J8QSG6</accession>
<dbReference type="EMBL" id="DS268142">
    <property type="protein sequence ID" value="KMU75714.1"/>
    <property type="molecule type" value="Genomic_DNA"/>
</dbReference>
<gene>
    <name evidence="1" type="ORF">CISG_04888</name>
</gene>
<reference evidence="2" key="1">
    <citation type="journal article" date="2010" name="Genome Res.">
        <title>Population genomic sequencing of Coccidioides fungi reveals recent hybridization and transposon control.</title>
        <authorList>
            <person name="Neafsey D.E."/>
            <person name="Barker B.M."/>
            <person name="Sharpton T.J."/>
            <person name="Stajich J.E."/>
            <person name="Park D.J."/>
            <person name="Whiston E."/>
            <person name="Hung C.-Y."/>
            <person name="McMahan C."/>
            <person name="White J."/>
            <person name="Sykes S."/>
            <person name="Heiman D."/>
            <person name="Young S."/>
            <person name="Zeng Q."/>
            <person name="Abouelleil A."/>
            <person name="Aftuck L."/>
            <person name="Bessette D."/>
            <person name="Brown A."/>
            <person name="FitzGerald M."/>
            <person name="Lui A."/>
            <person name="Macdonald J.P."/>
            <person name="Priest M."/>
            <person name="Orbach M.J."/>
            <person name="Galgiani J.N."/>
            <person name="Kirkland T.N."/>
            <person name="Cole G.T."/>
            <person name="Birren B.W."/>
            <person name="Henn M.R."/>
            <person name="Taylor J.W."/>
            <person name="Rounsley S.D."/>
        </authorList>
    </citation>
    <scope>NUCLEOTIDE SEQUENCE [LARGE SCALE GENOMIC DNA]</scope>
    <source>
        <strain evidence="2">RMSCC 3703</strain>
    </source>
</reference>
<evidence type="ECO:0000313" key="1">
    <source>
        <dbReference type="EMBL" id="KMU75714.1"/>
    </source>
</evidence>
<sequence>MSIRVLRKSLREHVSFIRVGSNVLDLRFCRFEPNVSSYGAGSQYGVLFSGLDSAPVFLPSRPFLRAKGYNLMEDSNSAATLTVPAT</sequence>
<organism evidence="1 2">
    <name type="scientific">Coccidioides immitis RMSCC 3703</name>
    <dbReference type="NCBI Taxonomy" id="454286"/>
    <lineage>
        <taxon>Eukaryota</taxon>
        <taxon>Fungi</taxon>
        <taxon>Dikarya</taxon>
        <taxon>Ascomycota</taxon>
        <taxon>Pezizomycotina</taxon>
        <taxon>Eurotiomycetes</taxon>
        <taxon>Eurotiomycetidae</taxon>
        <taxon>Onygenales</taxon>
        <taxon>Onygenaceae</taxon>
        <taxon>Coccidioides</taxon>
    </lineage>
</organism>
<protein>
    <submittedName>
        <fullName evidence="1">Uncharacterized protein</fullName>
    </submittedName>
</protein>
<dbReference type="Proteomes" id="UP000054559">
    <property type="component" value="Unassembled WGS sequence"/>
</dbReference>
<evidence type="ECO:0000313" key="2">
    <source>
        <dbReference type="Proteomes" id="UP000054559"/>
    </source>
</evidence>
<dbReference type="AlphaFoldDB" id="A0A0J8QSG6"/>
<proteinExistence type="predicted"/>